<dbReference type="EMBL" id="DVMV01000018">
    <property type="protein sequence ID" value="HIU45170.1"/>
    <property type="molecule type" value="Genomic_DNA"/>
</dbReference>
<dbReference type="SUPFAM" id="SSF52266">
    <property type="entry name" value="SGNH hydrolase"/>
    <property type="match status" value="1"/>
</dbReference>
<reference evidence="3" key="2">
    <citation type="journal article" date="2021" name="PeerJ">
        <title>Extensive microbial diversity within the chicken gut microbiome revealed by metagenomics and culture.</title>
        <authorList>
            <person name="Gilroy R."/>
            <person name="Ravi A."/>
            <person name="Getino M."/>
            <person name="Pursley I."/>
            <person name="Horton D.L."/>
            <person name="Alikhan N.F."/>
            <person name="Baker D."/>
            <person name="Gharbi K."/>
            <person name="Hall N."/>
            <person name="Watson M."/>
            <person name="Adriaenssens E.M."/>
            <person name="Foster-Nyarko E."/>
            <person name="Jarju S."/>
            <person name="Secka A."/>
            <person name="Antonio M."/>
            <person name="Oren A."/>
            <person name="Chaudhuri R.R."/>
            <person name="La Ragione R."/>
            <person name="Hildebrand F."/>
            <person name="Pallen M.J."/>
        </authorList>
    </citation>
    <scope>NUCLEOTIDE SEQUENCE</scope>
    <source>
        <strain evidence="3">ChiGjej1B1-22543</strain>
    </source>
</reference>
<dbReference type="PROSITE" id="PS51257">
    <property type="entry name" value="PROKAR_LIPOPROTEIN"/>
    <property type="match status" value="1"/>
</dbReference>
<dbReference type="Pfam" id="PF13472">
    <property type="entry name" value="Lipase_GDSL_2"/>
    <property type="match status" value="1"/>
</dbReference>
<keyword evidence="3" id="KW-0378">Hydrolase</keyword>
<proteinExistence type="predicted"/>
<protein>
    <submittedName>
        <fullName evidence="3">SGNH/GDSL hydrolase family protein</fullName>
    </submittedName>
</protein>
<accession>A0A9D1S2R5</accession>
<organism evidence="3 4">
    <name type="scientific">Candidatus Alloenteromonas pullicola</name>
    <dbReference type="NCBI Taxonomy" id="2840784"/>
    <lineage>
        <taxon>Bacteria</taxon>
        <taxon>Bacillati</taxon>
        <taxon>Bacillota</taxon>
        <taxon>Bacillota incertae sedis</taxon>
        <taxon>Candidatus Alloenteromonas</taxon>
    </lineage>
</organism>
<evidence type="ECO:0000256" key="1">
    <source>
        <dbReference type="SAM" id="SignalP"/>
    </source>
</evidence>
<comment type="caution">
    <text evidence="3">The sequence shown here is derived from an EMBL/GenBank/DDBJ whole genome shotgun (WGS) entry which is preliminary data.</text>
</comment>
<sequence length="388" mass="43163">MNKSAKAALLPLLAAASLAACAPTGSGSGADSSTQEGVYMYGDEQKYQKFWEDQTIYNETVCLVEEDGQIYGNLLFEPTDVISVRDYTTEKEIDPSEYRIEGNRIIRAEGSSLPYFTQENLRGENLPSEYAIDTYQGKEHPIMFTEGPGIVMHQLNVTYRHAGSWDGYKPGYLGADLPKTIEKLRNRERLTIGFYGDSIMTGCNASSKLVIPPYLDDFPTASVKMLKQLYGYDGIEFFNTSKGGTLSEWGRTNVDVNVNDYSPDLVFIGFGMNDGSWNVKPADFIYNIEFMVASIQARNPDAEIVLVSTILANPESTQSAGQENYLQPLKDLSESYDGVALMDMTSYSQYLLGHKRSVDILANNINHPSDFLVRGYVSSILASLYEDF</sequence>
<gene>
    <name evidence="3" type="ORF">IAC52_02605</name>
</gene>
<feature type="domain" description="SGNH hydrolase-type esterase" evidence="2">
    <location>
        <begin position="194"/>
        <end position="370"/>
    </location>
</feature>
<keyword evidence="1" id="KW-0732">Signal</keyword>
<evidence type="ECO:0000259" key="2">
    <source>
        <dbReference type="Pfam" id="PF13472"/>
    </source>
</evidence>
<dbReference type="InterPro" id="IPR036514">
    <property type="entry name" value="SGNH_hydro_sf"/>
</dbReference>
<dbReference type="InterPro" id="IPR013830">
    <property type="entry name" value="SGNH_hydro"/>
</dbReference>
<feature type="signal peptide" evidence="1">
    <location>
        <begin position="1"/>
        <end position="22"/>
    </location>
</feature>
<evidence type="ECO:0000313" key="3">
    <source>
        <dbReference type="EMBL" id="HIU45170.1"/>
    </source>
</evidence>
<dbReference type="Proteomes" id="UP000824070">
    <property type="component" value="Unassembled WGS sequence"/>
</dbReference>
<feature type="chain" id="PRO_5038999689" evidence="1">
    <location>
        <begin position="23"/>
        <end position="388"/>
    </location>
</feature>
<dbReference type="CDD" id="cd00229">
    <property type="entry name" value="SGNH_hydrolase"/>
    <property type="match status" value="1"/>
</dbReference>
<name>A0A9D1S2R5_9FIRM</name>
<reference evidence="3" key="1">
    <citation type="submission" date="2020-10" db="EMBL/GenBank/DDBJ databases">
        <authorList>
            <person name="Gilroy R."/>
        </authorList>
    </citation>
    <scope>NUCLEOTIDE SEQUENCE</scope>
    <source>
        <strain evidence="3">ChiGjej1B1-22543</strain>
    </source>
</reference>
<dbReference type="Gene3D" id="3.40.50.1110">
    <property type="entry name" value="SGNH hydrolase"/>
    <property type="match status" value="1"/>
</dbReference>
<dbReference type="AlphaFoldDB" id="A0A9D1S2R5"/>
<evidence type="ECO:0000313" key="4">
    <source>
        <dbReference type="Proteomes" id="UP000824070"/>
    </source>
</evidence>
<dbReference type="GO" id="GO:0016787">
    <property type="term" value="F:hydrolase activity"/>
    <property type="evidence" value="ECO:0007669"/>
    <property type="project" value="UniProtKB-KW"/>
</dbReference>